<dbReference type="InterPro" id="IPR023485">
    <property type="entry name" value="Ptyr_pPase"/>
</dbReference>
<feature type="domain" description="Phosphotyrosine protein phosphatase I" evidence="2">
    <location>
        <begin position="18"/>
        <end position="155"/>
    </location>
</feature>
<proteinExistence type="predicted"/>
<accession>A0A2D2LT41</accession>
<evidence type="ECO:0000313" key="4">
    <source>
        <dbReference type="Proteomes" id="UP000229340"/>
    </source>
</evidence>
<dbReference type="Pfam" id="PF01451">
    <property type="entry name" value="LMWPc"/>
    <property type="match status" value="1"/>
</dbReference>
<evidence type="ECO:0000256" key="1">
    <source>
        <dbReference type="ARBA" id="ARBA00022849"/>
    </source>
</evidence>
<dbReference type="PANTHER" id="PTHR43428">
    <property type="entry name" value="ARSENATE REDUCTASE"/>
    <property type="match status" value="1"/>
</dbReference>
<keyword evidence="1" id="KW-0059">Arsenical resistance</keyword>
<sequence length="174" mass="19319">MLTVRKMMTRDLLMTQPYNVLFLCKHNASRSLMAEAILNKIGGDRFVAYSAGVEPSASAHPFTLEVLKQEGYDVTGLAPKSVNQFLQHNAPKIDLVIGLCNSLQQHADIDGKFPLTAHWHITDTDSVSADSEVEKAAFSQVLRQLSQRIHLLTNLPEDKIEHLAHPPTDASNTY</sequence>
<dbReference type="Proteomes" id="UP000229340">
    <property type="component" value="Chromosome"/>
</dbReference>
<gene>
    <name evidence="3" type="ORF">NP7_02245</name>
</gene>
<dbReference type="PANTHER" id="PTHR43428:SF1">
    <property type="entry name" value="ARSENATE REDUCTASE"/>
    <property type="match status" value="1"/>
</dbReference>
<dbReference type="GO" id="GO:0046685">
    <property type="term" value="P:response to arsenic-containing substance"/>
    <property type="evidence" value="ECO:0007669"/>
    <property type="project" value="UniProtKB-KW"/>
</dbReference>
<dbReference type="Gene3D" id="3.40.50.2300">
    <property type="match status" value="1"/>
</dbReference>
<dbReference type="CDD" id="cd16345">
    <property type="entry name" value="LMWP_ArsC"/>
    <property type="match status" value="1"/>
</dbReference>
<dbReference type="SUPFAM" id="SSF52788">
    <property type="entry name" value="Phosphotyrosine protein phosphatases I"/>
    <property type="match status" value="1"/>
</dbReference>
<reference evidence="4" key="1">
    <citation type="submission" date="2017-11" db="EMBL/GenBank/DDBJ databases">
        <title>Complete genome sequence of Moraxella osloensis NP7 isolated from human skin.</title>
        <authorList>
            <person name="Lee K."/>
            <person name="Lim J.Y."/>
            <person name="Hwang I."/>
        </authorList>
    </citation>
    <scope>NUCLEOTIDE SEQUENCE [LARGE SCALE GENOMIC DNA]</scope>
    <source>
        <strain evidence="4">NP7</strain>
    </source>
</reference>
<organism evidence="3 4">
    <name type="scientific">Faucicola osloensis</name>
    <name type="common">Moraxella osloensis</name>
    <dbReference type="NCBI Taxonomy" id="34062"/>
    <lineage>
        <taxon>Bacteria</taxon>
        <taxon>Pseudomonadati</taxon>
        <taxon>Pseudomonadota</taxon>
        <taxon>Gammaproteobacteria</taxon>
        <taxon>Moraxellales</taxon>
        <taxon>Moraxellaceae</taxon>
        <taxon>Faucicola</taxon>
    </lineage>
</organism>
<dbReference type="InterPro" id="IPR036196">
    <property type="entry name" value="Ptyr_pPase_sf"/>
</dbReference>
<dbReference type="AlphaFoldDB" id="A0A2D2LT41"/>
<protein>
    <submittedName>
        <fullName evidence="3">Protein-tyrosine-phosphatase</fullName>
    </submittedName>
</protein>
<evidence type="ECO:0000313" key="3">
    <source>
        <dbReference type="EMBL" id="ATR78191.1"/>
    </source>
</evidence>
<evidence type="ECO:0000259" key="2">
    <source>
        <dbReference type="SMART" id="SM00226"/>
    </source>
</evidence>
<dbReference type="STRING" id="34062.AXE82_09160"/>
<name>A0A2D2LT41_FAUOS</name>
<dbReference type="SMART" id="SM00226">
    <property type="entry name" value="LMWPc"/>
    <property type="match status" value="1"/>
</dbReference>
<dbReference type="EMBL" id="CP024443">
    <property type="protein sequence ID" value="ATR78191.1"/>
    <property type="molecule type" value="Genomic_DNA"/>
</dbReference>